<evidence type="ECO:0000313" key="1">
    <source>
        <dbReference type="EMBL" id="OBU03467.1"/>
    </source>
</evidence>
<organism evidence="1 2">
    <name type="scientific">Morganella psychrotolerans</name>
    <dbReference type="NCBI Taxonomy" id="368603"/>
    <lineage>
        <taxon>Bacteria</taxon>
        <taxon>Pseudomonadati</taxon>
        <taxon>Pseudomonadota</taxon>
        <taxon>Gammaproteobacteria</taxon>
        <taxon>Enterobacterales</taxon>
        <taxon>Morganellaceae</taxon>
        <taxon>Morganella</taxon>
    </lineage>
</organism>
<gene>
    <name evidence="1" type="ORF">AYY17_10885</name>
</gene>
<dbReference type="Proteomes" id="UP000092247">
    <property type="component" value="Unassembled WGS sequence"/>
</dbReference>
<name>A0A1B8H315_9GAMM</name>
<protein>
    <submittedName>
        <fullName evidence="1">Uncharacterized protein</fullName>
    </submittedName>
</protein>
<comment type="caution">
    <text evidence="1">The sequence shown here is derived from an EMBL/GenBank/DDBJ whole genome shotgun (WGS) entry which is preliminary data.</text>
</comment>
<dbReference type="EMBL" id="LZEX01000043">
    <property type="protein sequence ID" value="OBU03467.1"/>
    <property type="molecule type" value="Genomic_DNA"/>
</dbReference>
<accession>A0A1B8H315</accession>
<evidence type="ECO:0000313" key="2">
    <source>
        <dbReference type="Proteomes" id="UP000092247"/>
    </source>
</evidence>
<reference evidence="1 2" key="1">
    <citation type="submission" date="2016-06" db="EMBL/GenBank/DDBJ databases">
        <authorList>
            <person name="Kjaerup R.B."/>
            <person name="Dalgaard T.S."/>
            <person name="Juul-Madsen H.R."/>
        </authorList>
    </citation>
    <scope>NUCLEOTIDE SEQUENCE [LARGE SCALE GENOMIC DNA]</scope>
    <source>
        <strain evidence="1 2">GCSL-Mp3</strain>
    </source>
</reference>
<dbReference type="AlphaFoldDB" id="A0A1B8H315"/>
<sequence>MSKESRKFIFFGLFYPITKKKENVCVLPLFIQTAGSLTAGILNDVGYIQEENPGIYPYRNCH</sequence>
<proteinExistence type="predicted"/>